<accession>A0ACC2IX10</accession>
<dbReference type="EMBL" id="JAPESX010000811">
    <property type="protein sequence ID" value="KAJ8119607.1"/>
    <property type="molecule type" value="Genomic_DNA"/>
</dbReference>
<comment type="caution">
    <text evidence="1">The sequence shown here is derived from an EMBL/GenBank/DDBJ whole genome shotgun (WGS) entry which is preliminary data.</text>
</comment>
<evidence type="ECO:0000313" key="2">
    <source>
        <dbReference type="Proteomes" id="UP001153334"/>
    </source>
</evidence>
<gene>
    <name evidence="1" type="ORF">ONZ43_g3481</name>
</gene>
<protein>
    <submittedName>
        <fullName evidence="1">Uncharacterized protein</fullName>
    </submittedName>
</protein>
<proteinExistence type="predicted"/>
<name>A0ACC2IX10_9PEZI</name>
<organism evidence="1 2">
    <name type="scientific">Nemania bipapillata</name>
    <dbReference type="NCBI Taxonomy" id="110536"/>
    <lineage>
        <taxon>Eukaryota</taxon>
        <taxon>Fungi</taxon>
        <taxon>Dikarya</taxon>
        <taxon>Ascomycota</taxon>
        <taxon>Pezizomycotina</taxon>
        <taxon>Sordariomycetes</taxon>
        <taxon>Xylariomycetidae</taxon>
        <taxon>Xylariales</taxon>
        <taxon>Xylariaceae</taxon>
        <taxon>Nemania</taxon>
    </lineage>
</organism>
<dbReference type="Proteomes" id="UP001153334">
    <property type="component" value="Unassembled WGS sequence"/>
</dbReference>
<reference evidence="1" key="1">
    <citation type="submission" date="2022-11" db="EMBL/GenBank/DDBJ databases">
        <title>Genome Sequence of Nemania bipapillata.</title>
        <authorList>
            <person name="Buettner E."/>
        </authorList>
    </citation>
    <scope>NUCLEOTIDE SEQUENCE</scope>
    <source>
        <strain evidence="1">CP14</strain>
    </source>
</reference>
<keyword evidence="2" id="KW-1185">Reference proteome</keyword>
<evidence type="ECO:0000313" key="1">
    <source>
        <dbReference type="EMBL" id="KAJ8119607.1"/>
    </source>
</evidence>
<sequence>MPIDLGKQYLGLSPAHLETVLGKVNVIIHNAWRVDFTWSLDSYEEYYLKSVRELINLSSLSPLQPRVAFVSSVSSAQEWAAVFPDSPVIEATFESYQVSSPLGYGQSKHIAERALAMASVACNIPVTILRLGQVAGPTDPNRVGSKWSTDEWIPSLAAISKVLKLIPDDIPPIDWVPVDLASRAIVELALLGDDGCQELPPLKVFNIVNPRLSDWSTFVAAMHRRLTHDGMEAGVYRQVPLSEWVGALIRADPAMMPDSIAKSSTKILPFFQLLVETAARGVALHPKFETENAVESSKTMQRMTRVDEELICQWLEQWGI</sequence>